<keyword evidence="1" id="KW-0520">NAD</keyword>
<gene>
    <name evidence="3" type="ORF">FJ657_15470</name>
</gene>
<accession>A0A506XV73</accession>
<sequence length="191" mass="19594">MNQGIHTLDLLVWMLGPARRVTARSAVLAHERIEVEDTLTALVEFGSGALATVHATTAAYPGLAARLQIMGTRGSAIIEHGELRCLHLAGAGTGDDGHGLGATAAAGAEVGDMGLHGTANQVDAPDPELSLDATVDASGHARQYAALADDIRLGRRHRVTIADAVATLTVIEAIYRSAATGRPVDIVGPAG</sequence>
<evidence type="ECO:0000313" key="3">
    <source>
        <dbReference type="EMBL" id="TPW74046.1"/>
    </source>
</evidence>
<proteinExistence type="predicted"/>
<protein>
    <submittedName>
        <fullName evidence="3">Gfo/Idh/MocA family oxidoreductase</fullName>
    </submittedName>
</protein>
<evidence type="ECO:0000256" key="1">
    <source>
        <dbReference type="ARBA" id="ARBA00023027"/>
    </source>
</evidence>
<reference evidence="3 4" key="1">
    <citation type="submission" date="2019-06" db="EMBL/GenBank/DDBJ databases">
        <authorList>
            <person name="Li F."/>
        </authorList>
    </citation>
    <scope>NUCLEOTIDE SEQUENCE [LARGE SCALE GENOMIC DNA]</scope>
    <source>
        <strain evidence="3 4">10F1D-1</strain>
    </source>
</reference>
<dbReference type="EMBL" id="VHQG01000005">
    <property type="protein sequence ID" value="TPW74046.1"/>
    <property type="molecule type" value="Genomic_DNA"/>
</dbReference>
<dbReference type="Pfam" id="PF22725">
    <property type="entry name" value="GFO_IDH_MocA_C3"/>
    <property type="match status" value="1"/>
</dbReference>
<dbReference type="InterPro" id="IPR055170">
    <property type="entry name" value="GFO_IDH_MocA-like_dom"/>
</dbReference>
<keyword evidence="4" id="KW-1185">Reference proteome</keyword>
<dbReference type="AlphaFoldDB" id="A0A506XV73"/>
<dbReference type="Proteomes" id="UP000316252">
    <property type="component" value="Unassembled WGS sequence"/>
</dbReference>
<feature type="domain" description="GFO/IDH/MocA-like oxidoreductase" evidence="2">
    <location>
        <begin position="1"/>
        <end position="76"/>
    </location>
</feature>
<dbReference type="InterPro" id="IPR052515">
    <property type="entry name" value="Gfo/Idh/MocA_Oxidoreductase"/>
</dbReference>
<dbReference type="PANTHER" id="PTHR43249">
    <property type="entry name" value="UDP-N-ACETYL-2-AMINO-2-DEOXY-D-GLUCURONATE OXIDASE"/>
    <property type="match status" value="1"/>
</dbReference>
<evidence type="ECO:0000313" key="4">
    <source>
        <dbReference type="Proteomes" id="UP000316252"/>
    </source>
</evidence>
<evidence type="ECO:0000259" key="2">
    <source>
        <dbReference type="Pfam" id="PF22725"/>
    </source>
</evidence>
<dbReference type="Gene3D" id="3.30.360.10">
    <property type="entry name" value="Dihydrodipicolinate Reductase, domain 2"/>
    <property type="match status" value="1"/>
</dbReference>
<dbReference type="PANTHER" id="PTHR43249:SF1">
    <property type="entry name" value="D-GLUCOSIDE 3-DEHYDROGENASE"/>
    <property type="match status" value="1"/>
</dbReference>
<comment type="caution">
    <text evidence="3">The sequence shown here is derived from an EMBL/GenBank/DDBJ whole genome shotgun (WGS) entry which is preliminary data.</text>
</comment>
<dbReference type="OrthoDB" id="9815825at2"/>
<organism evidence="3 4">
    <name type="scientific">Schumannella soli</name>
    <dbReference type="NCBI Taxonomy" id="2590779"/>
    <lineage>
        <taxon>Bacteria</taxon>
        <taxon>Bacillati</taxon>
        <taxon>Actinomycetota</taxon>
        <taxon>Actinomycetes</taxon>
        <taxon>Micrococcales</taxon>
        <taxon>Microbacteriaceae</taxon>
        <taxon>Schumannella</taxon>
    </lineage>
</organism>
<name>A0A506XV73_9MICO</name>
<dbReference type="SUPFAM" id="SSF55347">
    <property type="entry name" value="Glyceraldehyde-3-phosphate dehydrogenase-like, C-terminal domain"/>
    <property type="match status" value="1"/>
</dbReference>